<dbReference type="InterPro" id="IPR050740">
    <property type="entry name" value="Aldehyde_DH_Superfamily"/>
</dbReference>
<dbReference type="InterPro" id="IPR016163">
    <property type="entry name" value="Ald_DH_C"/>
</dbReference>
<gene>
    <name evidence="7" type="ORF">H0H12_19370</name>
</gene>
<dbReference type="Gene3D" id="3.40.605.10">
    <property type="entry name" value="Aldehyde Dehydrogenase, Chain A, domain 1"/>
    <property type="match status" value="1"/>
</dbReference>
<evidence type="ECO:0000313" key="8">
    <source>
        <dbReference type="Proteomes" id="UP000510934"/>
    </source>
</evidence>
<accession>A0A7D5ZYG8</accession>
<dbReference type="CDD" id="cd07129">
    <property type="entry name" value="ALDH_KGSADH"/>
    <property type="match status" value="1"/>
</dbReference>
<dbReference type="InterPro" id="IPR015590">
    <property type="entry name" value="Aldehyde_DH_dom"/>
</dbReference>
<organism evidence="7 8">
    <name type="scientific">Pseudomonas putida</name>
    <name type="common">Arthrobacter siderocapsulatus</name>
    <dbReference type="NCBI Taxonomy" id="303"/>
    <lineage>
        <taxon>Bacteria</taxon>
        <taxon>Pseudomonadati</taxon>
        <taxon>Pseudomonadota</taxon>
        <taxon>Gammaproteobacteria</taxon>
        <taxon>Pseudomonadales</taxon>
        <taxon>Pseudomonadaceae</taxon>
        <taxon>Pseudomonas</taxon>
    </lineage>
</organism>
<dbReference type="InterPro" id="IPR044151">
    <property type="entry name" value="ALDH_KGSADH"/>
</dbReference>
<name>A0A7D5ZYG8_PSEPU</name>
<comment type="catalytic activity">
    <reaction evidence="4">
        <text>2,5-dioxopentanoate + NADP(+) + H2O = 2-oxoglutarate + NADPH + 2 H(+)</text>
        <dbReference type="Rhea" id="RHEA:11296"/>
        <dbReference type="ChEBI" id="CHEBI:15377"/>
        <dbReference type="ChEBI" id="CHEBI:15378"/>
        <dbReference type="ChEBI" id="CHEBI:16810"/>
        <dbReference type="ChEBI" id="CHEBI:57783"/>
        <dbReference type="ChEBI" id="CHEBI:58136"/>
        <dbReference type="ChEBI" id="CHEBI:58349"/>
        <dbReference type="EC" id="1.2.1.26"/>
    </reaction>
</comment>
<dbReference type="Proteomes" id="UP000510934">
    <property type="component" value="Chromosome"/>
</dbReference>
<dbReference type="PANTHER" id="PTHR43353:SF3">
    <property type="entry name" value="ALDEHYDE DEHYDROGENASE-RELATED"/>
    <property type="match status" value="1"/>
</dbReference>
<protein>
    <recommendedName>
        <fullName evidence="5">2,5-dioxovalerate dehydrogenase</fullName>
        <ecNumber evidence="5">1.2.1.26</ecNumber>
    </recommendedName>
</protein>
<dbReference type="FunFam" id="3.40.605.10:FF:000037">
    <property type="entry name" value="NADP-dependent fatty aldehyde dehydrogenase"/>
    <property type="match status" value="1"/>
</dbReference>
<evidence type="ECO:0000256" key="1">
    <source>
        <dbReference type="ARBA" id="ARBA00009986"/>
    </source>
</evidence>
<evidence type="ECO:0000256" key="3">
    <source>
        <dbReference type="ARBA" id="ARBA00050769"/>
    </source>
</evidence>
<dbReference type="InterPro" id="IPR016161">
    <property type="entry name" value="Ald_DH/histidinol_DH"/>
</dbReference>
<comment type="catalytic activity">
    <reaction evidence="3">
        <text>2,5-dioxopentanoate + NAD(+) + H2O = 2-oxoglutarate + NADH + 2 H(+)</text>
        <dbReference type="Rhea" id="RHEA:47152"/>
        <dbReference type="ChEBI" id="CHEBI:15377"/>
        <dbReference type="ChEBI" id="CHEBI:15378"/>
        <dbReference type="ChEBI" id="CHEBI:16810"/>
        <dbReference type="ChEBI" id="CHEBI:57540"/>
        <dbReference type="ChEBI" id="CHEBI:57945"/>
        <dbReference type="ChEBI" id="CHEBI:58136"/>
    </reaction>
</comment>
<evidence type="ECO:0000256" key="5">
    <source>
        <dbReference type="ARBA" id="ARBA00067023"/>
    </source>
</evidence>
<dbReference type="Gene3D" id="3.40.309.10">
    <property type="entry name" value="Aldehyde Dehydrogenase, Chain A, domain 2"/>
    <property type="match status" value="1"/>
</dbReference>
<reference evidence="7 8" key="1">
    <citation type="journal article" date="2009" name="Mikrobiologiia">
        <title>[Phenanthren biodegradation and interaction of Pseudomonas putida BS3701 and Burkholderia sp.BS3702 in plant rhizosphere].</title>
        <authorList>
            <person name="Ovchinnikova A.A."/>
            <person name="Vetrova A.A."/>
            <person name="Filonov A.E."/>
            <person name="Boronin A.M."/>
        </authorList>
    </citation>
    <scope>NUCLEOTIDE SEQUENCE [LARGE SCALE GENOMIC DNA]</scope>
    <source>
        <strain evidence="7 8">BS3701</strain>
    </source>
</reference>
<dbReference type="PANTHER" id="PTHR43353">
    <property type="entry name" value="SUCCINATE-SEMIALDEHYDE DEHYDROGENASE, MITOCHONDRIAL"/>
    <property type="match status" value="1"/>
</dbReference>
<evidence type="ECO:0000256" key="4">
    <source>
        <dbReference type="ARBA" id="ARBA00051918"/>
    </source>
</evidence>
<evidence type="ECO:0000259" key="6">
    <source>
        <dbReference type="Pfam" id="PF00171"/>
    </source>
</evidence>
<dbReference type="AlphaFoldDB" id="A0A7D5ZYG8"/>
<dbReference type="Pfam" id="PF00171">
    <property type="entry name" value="Aldedh"/>
    <property type="match status" value="1"/>
</dbReference>
<dbReference type="SUPFAM" id="SSF53720">
    <property type="entry name" value="ALDH-like"/>
    <property type="match status" value="1"/>
</dbReference>
<dbReference type="RefSeq" id="WP_180688462.1">
    <property type="nucleotide sequence ID" value="NZ_CP059052.1"/>
</dbReference>
<comment type="similarity">
    <text evidence="1">Belongs to the aldehyde dehydrogenase family.</text>
</comment>
<dbReference type="EC" id="1.2.1.26" evidence="5"/>
<dbReference type="EMBL" id="CP059052">
    <property type="protein sequence ID" value="QLJ12600.1"/>
    <property type="molecule type" value="Genomic_DNA"/>
</dbReference>
<evidence type="ECO:0000313" key="7">
    <source>
        <dbReference type="EMBL" id="QLJ12600.1"/>
    </source>
</evidence>
<dbReference type="InterPro" id="IPR016162">
    <property type="entry name" value="Ald_DH_N"/>
</dbReference>
<dbReference type="GO" id="GO:0047533">
    <property type="term" value="F:2,5-dioxovalerate dehydrogenase (NADP+) activity"/>
    <property type="evidence" value="ECO:0007669"/>
    <property type="project" value="UniProtKB-EC"/>
</dbReference>
<keyword evidence="2" id="KW-0560">Oxidoreductase</keyword>
<evidence type="ECO:0000256" key="2">
    <source>
        <dbReference type="ARBA" id="ARBA00023002"/>
    </source>
</evidence>
<sequence>MTITGDMLIGQQVTRGQNGEIFGVDAGTGEQLLPSFGGATLSDLEKACQLADHAFDDYREVSLEKRAAFLERIAANILDLGDALVERCMLETGLPRARIEGERGRTVGQLSLFASVVRDGRFLDPRIDPAIPDRKPLPRVDLRLRNVPLGPVAVFGASNFPLAFSVAGGDTASALAAGCPVIVKAHSAHPGTSELVGRAIQKAVRECNMPEGVFSLLFDSGRTVGQSLVADHRIKAVGFTGSRTGGVALMHIAAGREEPIPVYAEMSSINPVILLEKALVERGESIAKAFIASLTQGAGQFCTNPGLLLAVESPALVEFEDHAVAALETTSAATMLTPGIFKSYCAGVDRLQNHSAVKVLGRGNAGEKLQAQAALFTTTAKEFLQHEDLREEVFGSSSLLVRCHDDKDLKAVLSSLEGQLTIAVHLTGEDDQTLKNLLPTLEKKAGRILVNGFGTGVEVCHAMVHGGPFPATSDTRTTSVGSLAIARFLRPVSYQDFPDSVLPEALQNANPLGVIRLINGSLES</sequence>
<proteinExistence type="inferred from homology"/>
<feature type="domain" description="Aldehyde dehydrogenase" evidence="6">
    <location>
        <begin position="35"/>
        <end position="458"/>
    </location>
</feature>